<dbReference type="InterPro" id="IPR017439">
    <property type="entry name" value="Amidohydrolase"/>
</dbReference>
<gene>
    <name evidence="1" type="ORF">S01H4_27284</name>
</gene>
<reference evidence="1" key="1">
    <citation type="journal article" date="2014" name="Front. Microbiol.">
        <title>High frequency of phylogenetically diverse reductive dehalogenase-homologous genes in deep subseafloor sedimentary metagenomes.</title>
        <authorList>
            <person name="Kawai M."/>
            <person name="Futagami T."/>
            <person name="Toyoda A."/>
            <person name="Takaki Y."/>
            <person name="Nishi S."/>
            <person name="Hori S."/>
            <person name="Arai W."/>
            <person name="Tsubouchi T."/>
            <person name="Morono Y."/>
            <person name="Uchiyama I."/>
            <person name="Ito T."/>
            <person name="Fujiyama A."/>
            <person name="Inagaki F."/>
            <person name="Takami H."/>
        </authorList>
    </citation>
    <scope>NUCLEOTIDE SEQUENCE</scope>
    <source>
        <strain evidence="1">Expedition CK06-06</strain>
    </source>
</reference>
<evidence type="ECO:0008006" key="2">
    <source>
        <dbReference type="Google" id="ProtNLM"/>
    </source>
</evidence>
<dbReference type="PANTHER" id="PTHR30575">
    <property type="entry name" value="PEPTIDASE M20"/>
    <property type="match status" value="1"/>
</dbReference>
<evidence type="ECO:0000313" key="1">
    <source>
        <dbReference type="EMBL" id="GAG75948.1"/>
    </source>
</evidence>
<name>X1AUL8_9ZZZZ</name>
<dbReference type="GO" id="GO:0005737">
    <property type="term" value="C:cytoplasm"/>
    <property type="evidence" value="ECO:0007669"/>
    <property type="project" value="TreeGrafter"/>
</dbReference>
<dbReference type="GO" id="GO:0016805">
    <property type="term" value="F:dipeptidase activity"/>
    <property type="evidence" value="ECO:0007669"/>
    <property type="project" value="TreeGrafter"/>
</dbReference>
<protein>
    <recommendedName>
        <fullName evidence="2">Peptidase M20 dimerisation domain-containing protein</fullName>
    </recommendedName>
</protein>
<dbReference type="EMBL" id="BART01013305">
    <property type="protein sequence ID" value="GAG75948.1"/>
    <property type="molecule type" value="Genomic_DNA"/>
</dbReference>
<feature type="non-terminal residue" evidence="1">
    <location>
        <position position="212"/>
    </location>
</feature>
<dbReference type="Pfam" id="PF01546">
    <property type="entry name" value="Peptidase_M20"/>
    <property type="match status" value="1"/>
</dbReference>
<dbReference type="Gene3D" id="3.40.630.10">
    <property type="entry name" value="Zn peptidases"/>
    <property type="match status" value="1"/>
</dbReference>
<proteinExistence type="predicted"/>
<dbReference type="PANTHER" id="PTHR30575:SF0">
    <property type="entry name" value="XAA-ARG DIPEPTIDASE"/>
    <property type="match status" value="1"/>
</dbReference>
<dbReference type="GO" id="GO:0071713">
    <property type="term" value="F:para-aminobenzoyl-glutamate hydrolase activity"/>
    <property type="evidence" value="ECO:0007669"/>
    <property type="project" value="TreeGrafter"/>
</dbReference>
<dbReference type="NCBIfam" id="TIGR01891">
    <property type="entry name" value="amidohydrolases"/>
    <property type="match status" value="1"/>
</dbReference>
<comment type="caution">
    <text evidence="1">The sequence shown here is derived from an EMBL/GenBank/DDBJ whole genome shotgun (WGS) entry which is preliminary data.</text>
</comment>
<organism evidence="1">
    <name type="scientific">marine sediment metagenome</name>
    <dbReference type="NCBI Taxonomy" id="412755"/>
    <lineage>
        <taxon>unclassified sequences</taxon>
        <taxon>metagenomes</taxon>
        <taxon>ecological metagenomes</taxon>
    </lineage>
</organism>
<dbReference type="AlphaFoldDB" id="X1AUL8"/>
<dbReference type="InterPro" id="IPR002933">
    <property type="entry name" value="Peptidase_M20"/>
</dbReference>
<dbReference type="GO" id="GO:0046657">
    <property type="term" value="P:folic acid catabolic process"/>
    <property type="evidence" value="ECO:0007669"/>
    <property type="project" value="TreeGrafter"/>
</dbReference>
<accession>X1AUL8</accession>
<dbReference type="InterPro" id="IPR052030">
    <property type="entry name" value="Peptidase_M20/M20A_hydrolases"/>
</dbReference>
<sequence>MNIEETILHYLDKKQKLLADLAKDIWDHPQIGLQETYASKLIADVLQKEDFSITRGAGNMLTAFIASWGKGKPIIGILGEYDALPGLSQKMSTKKEPIKDGQPGHGCGHNLLGVASLGAALAIKEAMKNNSINGTVRYYGCPAEETLIGKVFMAKSGVFDDLDASLTWHPMNVNTVWSSSCFAMNSFKLNFHGISAHAGASPEKGRSALDGV</sequence>
<dbReference type="SUPFAM" id="SSF53187">
    <property type="entry name" value="Zn-dependent exopeptidases"/>
    <property type="match status" value="1"/>
</dbReference>